<dbReference type="PANTHER" id="PTHR45670:SF1">
    <property type="entry name" value="E3 UBIQUITIN-PROTEIN LIGASE HECTD1"/>
    <property type="match status" value="1"/>
</dbReference>
<comment type="similarity">
    <text evidence="4">Belongs to the UPL family. K-HECT subfamily.</text>
</comment>
<dbReference type="WBParaSite" id="MCU_000271-RA">
    <property type="protein sequence ID" value="MCU_000271-RA"/>
    <property type="gene ID" value="MCU_000271"/>
</dbReference>
<dbReference type="PROSITE" id="PS50237">
    <property type="entry name" value="HECT"/>
    <property type="match status" value="1"/>
</dbReference>
<dbReference type="Gene3D" id="3.30.2160.10">
    <property type="entry name" value="Hect, E3 ligase catalytic domain"/>
    <property type="match status" value="1"/>
</dbReference>
<dbReference type="InterPro" id="IPR045322">
    <property type="entry name" value="HECTD1/TRIP12-like"/>
</dbReference>
<evidence type="ECO:0000259" key="5">
    <source>
        <dbReference type="PROSITE" id="PS50237"/>
    </source>
</evidence>
<feature type="domain" description="HECT" evidence="5">
    <location>
        <begin position="472"/>
        <end position="785"/>
    </location>
</feature>
<dbReference type="InterPro" id="IPR000569">
    <property type="entry name" value="HECT_dom"/>
</dbReference>
<protein>
    <recommendedName>
        <fullName evidence="4">E3 ubiquitin-protein ligase</fullName>
        <ecNumber evidence="4">2.3.2.26</ecNumber>
    </recommendedName>
</protein>
<dbReference type="GO" id="GO:0061630">
    <property type="term" value="F:ubiquitin protein ligase activity"/>
    <property type="evidence" value="ECO:0007669"/>
    <property type="project" value="UniProtKB-UniRule"/>
</dbReference>
<evidence type="ECO:0000313" key="6">
    <source>
        <dbReference type="WBParaSite" id="MCU_000271-RA"/>
    </source>
</evidence>
<dbReference type="SUPFAM" id="SSF56204">
    <property type="entry name" value="Hect, E3 ligase catalytic domain"/>
    <property type="match status" value="1"/>
</dbReference>
<comment type="catalytic activity">
    <reaction evidence="4">
        <text>S-ubiquitinyl-[E2 ubiquitin-conjugating enzyme]-L-cysteine + [acceptor protein]-L-lysine = [E2 ubiquitin-conjugating enzyme]-L-cysteine + N(6)-ubiquitinyl-[acceptor protein]-L-lysine.</text>
        <dbReference type="EC" id="2.3.2.26"/>
    </reaction>
</comment>
<dbReference type="EC" id="2.3.2.26" evidence="4"/>
<dbReference type="Pfam" id="PF00632">
    <property type="entry name" value="HECT"/>
    <property type="match status" value="1"/>
</dbReference>
<dbReference type="Gene3D" id="3.30.2410.10">
    <property type="entry name" value="Hect, E3 ligase catalytic domain"/>
    <property type="match status" value="1"/>
</dbReference>
<keyword evidence="2 3" id="KW-0833">Ubl conjugation pathway</keyword>
<reference evidence="6" key="1">
    <citation type="submission" date="2019-11" db="UniProtKB">
        <authorList>
            <consortium name="WormBaseParasite"/>
        </authorList>
    </citation>
    <scope>IDENTIFICATION</scope>
</reference>
<comment type="pathway">
    <text evidence="4">Protein modification; protein ubiquitination.</text>
</comment>
<evidence type="ECO:0000256" key="1">
    <source>
        <dbReference type="ARBA" id="ARBA00022679"/>
    </source>
</evidence>
<dbReference type="GO" id="GO:0000209">
    <property type="term" value="P:protein polyubiquitination"/>
    <property type="evidence" value="ECO:0007669"/>
    <property type="project" value="TreeGrafter"/>
</dbReference>
<evidence type="ECO:0000256" key="4">
    <source>
        <dbReference type="RuleBase" id="RU369009"/>
    </source>
</evidence>
<sequence length="785" mass="88407">HWDDKESNLYAALENIPFFLSTSFISDDNVDSNKVTSKELLDQLLDLLRILHSIAYTSDSDKLAMHSFAEGTFSKPLPCPKEVFFSVRLMNKVQTFITNPWSLIQAAGKSITENEDSLTGGSKTDMITWCLKLMKQADFFFPFPTRIDFWRATSLGVSRSVVWLQQRQQAGVNSSVFGTTGSGSVARVLPFRYAGGGMGSHMNAKPRFSASDFGYLWGQSSLLNLGAQSEPNSDTIVNSTNVRDPKEKLKSSFRTNNLGASLNQPTGHINSFPYFTQSPLQVGATIPMAPITSSFYNYSSNLGALGRLQREVAKVPRPTASTSSKSAFWTTTRDFLIAHASRKQELEVGFIDEEGTGLGPTMEFYALLSAEFMRSCHGLWVADYSQREETISKLKEPEIDVVSENETPFDDPEEAVGRCETSCFLDETSVTDRRDGLPHHRSGDATYLSPKNGLFPSAWPANEMPNGTEEKFRLLGIALAKCLQDQRRMDLPLSFSFLRLLTSREKVCEHDRIPRLRSFREIYPEKGDFFLRCLEYLEIANSSALSPKDRQELEVKTFSARLEDLCLTMEFPAVTTSFGHTSFRLDDSYDWETPEPPILPKANVTDGQIVNFENLELYIRRSVDFAMNKGIKRQLEAFTDGFNSVFPIETLSIFTPNELDRLIMGEDTSLSPWKFDELLDAFEPVAGYVRQSLGFHMLLHVLSKFTGSERKAFVRFVTGSPNLPPGGFRNLYPRLKVAKKDARLFGPYPSVNTCMHYLKLPEYESEEQLKEKLLAATNQSGFYLN</sequence>
<dbReference type="InterPro" id="IPR035983">
    <property type="entry name" value="Hect_E3_ubiquitin_ligase"/>
</dbReference>
<name>A0A5K3EG17_MESCO</name>
<dbReference type="GO" id="GO:0043161">
    <property type="term" value="P:proteasome-mediated ubiquitin-dependent protein catabolic process"/>
    <property type="evidence" value="ECO:0007669"/>
    <property type="project" value="TreeGrafter"/>
</dbReference>
<dbReference type="Gene3D" id="3.90.1750.10">
    <property type="entry name" value="Hect, E3 ligase catalytic domains"/>
    <property type="match status" value="2"/>
</dbReference>
<feature type="active site" description="Glycyl thioester intermediate" evidence="3">
    <location>
        <position position="754"/>
    </location>
</feature>
<dbReference type="PANTHER" id="PTHR45670">
    <property type="entry name" value="E3 UBIQUITIN-PROTEIN LIGASE TRIP12"/>
    <property type="match status" value="1"/>
</dbReference>
<keyword evidence="1 4" id="KW-0808">Transferase</keyword>
<evidence type="ECO:0000256" key="3">
    <source>
        <dbReference type="PROSITE-ProRule" id="PRU00104"/>
    </source>
</evidence>
<proteinExistence type="inferred from homology"/>
<comment type="function">
    <text evidence="4">E3 ubiquitin-protein ligase which accepts ubiquitin from an E2 ubiquitin-conjugating enzyme in the form of a thioester and then directly transfers the ubiquitin to targeted substrates.</text>
</comment>
<accession>A0A5K3EG17</accession>
<dbReference type="SMART" id="SM00119">
    <property type="entry name" value="HECTc"/>
    <property type="match status" value="1"/>
</dbReference>
<dbReference type="AlphaFoldDB" id="A0A5K3EG17"/>
<evidence type="ECO:0000256" key="2">
    <source>
        <dbReference type="ARBA" id="ARBA00022786"/>
    </source>
</evidence>
<organism evidence="6">
    <name type="scientific">Mesocestoides corti</name>
    <name type="common">Flatworm</name>
    <dbReference type="NCBI Taxonomy" id="53468"/>
    <lineage>
        <taxon>Eukaryota</taxon>
        <taxon>Metazoa</taxon>
        <taxon>Spiralia</taxon>
        <taxon>Lophotrochozoa</taxon>
        <taxon>Platyhelminthes</taxon>
        <taxon>Cestoda</taxon>
        <taxon>Eucestoda</taxon>
        <taxon>Cyclophyllidea</taxon>
        <taxon>Mesocestoididae</taxon>
        <taxon>Mesocestoides</taxon>
    </lineage>
</organism>
<dbReference type="UniPathway" id="UPA00143"/>